<evidence type="ECO:0000256" key="7">
    <source>
        <dbReference type="SAM" id="Phobius"/>
    </source>
</evidence>
<keyword evidence="5 7" id="KW-1133">Transmembrane helix</keyword>
<keyword evidence="2" id="KW-0813">Transport</keyword>
<dbReference type="Pfam" id="PF01554">
    <property type="entry name" value="MatE"/>
    <property type="match status" value="2"/>
</dbReference>
<organism evidence="8 9">
    <name type="scientific">Anaeromassilibacillus senegalensis</name>
    <dbReference type="NCBI Taxonomy" id="1673717"/>
    <lineage>
        <taxon>Bacteria</taxon>
        <taxon>Bacillati</taxon>
        <taxon>Bacillota</taxon>
        <taxon>Clostridia</taxon>
        <taxon>Eubacteriales</taxon>
        <taxon>Acutalibacteraceae</taxon>
        <taxon>Anaeromassilibacillus</taxon>
    </lineage>
</organism>
<evidence type="ECO:0000256" key="5">
    <source>
        <dbReference type="ARBA" id="ARBA00022989"/>
    </source>
</evidence>
<feature type="transmembrane region" description="Helical" evidence="7">
    <location>
        <begin position="418"/>
        <end position="439"/>
    </location>
</feature>
<dbReference type="EMBL" id="JAFBIT010000002">
    <property type="protein sequence ID" value="MCF2652484.1"/>
    <property type="molecule type" value="Genomic_DNA"/>
</dbReference>
<feature type="transmembrane region" description="Helical" evidence="7">
    <location>
        <begin position="193"/>
        <end position="217"/>
    </location>
</feature>
<dbReference type="InterPro" id="IPR002528">
    <property type="entry name" value="MATE_fam"/>
</dbReference>
<dbReference type="PANTHER" id="PTHR43823">
    <property type="entry name" value="SPORULATION PROTEIN YKVU"/>
    <property type="match status" value="1"/>
</dbReference>
<dbReference type="InterPro" id="IPR048279">
    <property type="entry name" value="MdtK-like"/>
</dbReference>
<evidence type="ECO:0000256" key="1">
    <source>
        <dbReference type="ARBA" id="ARBA00004651"/>
    </source>
</evidence>
<accession>A0ABS9CN44</accession>
<dbReference type="InterPro" id="IPR051327">
    <property type="entry name" value="MATE_MepA_subfamily"/>
</dbReference>
<proteinExistence type="predicted"/>
<name>A0ABS9CN44_9FIRM</name>
<feature type="transmembrane region" description="Helical" evidence="7">
    <location>
        <begin position="273"/>
        <end position="301"/>
    </location>
</feature>
<feature type="transmembrane region" description="Helical" evidence="7">
    <location>
        <begin position="58"/>
        <end position="81"/>
    </location>
</feature>
<dbReference type="NCBIfam" id="TIGR00797">
    <property type="entry name" value="matE"/>
    <property type="match status" value="1"/>
</dbReference>
<keyword evidence="3" id="KW-1003">Cell membrane</keyword>
<feature type="transmembrane region" description="Helical" evidence="7">
    <location>
        <begin position="21"/>
        <end position="38"/>
    </location>
</feature>
<evidence type="ECO:0000256" key="2">
    <source>
        <dbReference type="ARBA" id="ARBA00022448"/>
    </source>
</evidence>
<dbReference type="PIRSF" id="PIRSF006603">
    <property type="entry name" value="DinF"/>
    <property type="match status" value="1"/>
</dbReference>
<feature type="transmembrane region" description="Helical" evidence="7">
    <location>
        <begin position="93"/>
        <end position="117"/>
    </location>
</feature>
<feature type="transmembrane region" description="Helical" evidence="7">
    <location>
        <begin position="321"/>
        <end position="343"/>
    </location>
</feature>
<comment type="caution">
    <text evidence="8">The sequence shown here is derived from an EMBL/GenBank/DDBJ whole genome shotgun (WGS) entry which is preliminary data.</text>
</comment>
<feature type="transmembrane region" description="Helical" evidence="7">
    <location>
        <begin position="167"/>
        <end position="187"/>
    </location>
</feature>
<keyword evidence="4 7" id="KW-0812">Transmembrane</keyword>
<feature type="transmembrane region" description="Helical" evidence="7">
    <location>
        <begin position="391"/>
        <end position="412"/>
    </location>
</feature>
<feature type="transmembrane region" description="Helical" evidence="7">
    <location>
        <begin position="137"/>
        <end position="155"/>
    </location>
</feature>
<keyword evidence="6 7" id="KW-0472">Membrane</keyword>
<dbReference type="Proteomes" id="UP001299220">
    <property type="component" value="Unassembled WGS sequence"/>
</dbReference>
<keyword evidence="9" id="KW-1185">Reference proteome</keyword>
<dbReference type="RefSeq" id="WP_235323535.1">
    <property type="nucleotide sequence ID" value="NZ_JAFBIT010000002.1"/>
</dbReference>
<evidence type="ECO:0000256" key="6">
    <source>
        <dbReference type="ARBA" id="ARBA00023136"/>
    </source>
</evidence>
<gene>
    <name evidence="8" type="ORF">JQM67_07705</name>
</gene>
<feature type="transmembrane region" description="Helical" evidence="7">
    <location>
        <begin position="247"/>
        <end position="267"/>
    </location>
</feature>
<evidence type="ECO:0000313" key="8">
    <source>
        <dbReference type="EMBL" id="MCF2652484.1"/>
    </source>
</evidence>
<reference evidence="8 9" key="1">
    <citation type="submission" date="2020-12" db="EMBL/GenBank/DDBJ databases">
        <title>Whole genome sequences of gut porcine anaerobes.</title>
        <authorList>
            <person name="Kubasova T."/>
            <person name="Jahodarova E."/>
            <person name="Rychlik I."/>
        </authorList>
    </citation>
    <scope>NUCLEOTIDE SEQUENCE [LARGE SCALE GENOMIC DNA]</scope>
    <source>
        <strain evidence="8 9">An867</strain>
    </source>
</reference>
<dbReference type="PANTHER" id="PTHR43823:SF3">
    <property type="entry name" value="MULTIDRUG EXPORT PROTEIN MEPA"/>
    <property type="match status" value="1"/>
</dbReference>
<evidence type="ECO:0000313" key="9">
    <source>
        <dbReference type="Proteomes" id="UP001299220"/>
    </source>
</evidence>
<evidence type="ECO:0000256" key="3">
    <source>
        <dbReference type="ARBA" id="ARBA00022475"/>
    </source>
</evidence>
<evidence type="ECO:0000256" key="4">
    <source>
        <dbReference type="ARBA" id="ARBA00022692"/>
    </source>
</evidence>
<protein>
    <submittedName>
        <fullName evidence="8">MATE family efflux transporter</fullName>
    </submittedName>
</protein>
<comment type="subcellular location">
    <subcellularLocation>
        <location evidence="1">Cell membrane</location>
        <topology evidence="1">Multi-pass membrane protein</topology>
    </subcellularLocation>
</comment>
<sequence length="447" mass="48583">MRNQGRIQLSDHFTYGRLLRFTLPSIVMMIFTSIYSVVDGLFVSNFVGKTPFAAINLIMPILIVLGALGFMIGTGGSAIVAKTLGERDTERANHYFSMLVYVTVVGGVLLTALGELLLRPMCVLLGAKGEMLENCVLYGRIVLLALTAFMLQNVFQSFLITAEKARLGLIITVLSGVTNMVLDYVFIALLHWGLAGAALATALSQMVGGVTPFVYFLRENDSLLRLTKTRFDGRILLKTCTNGSSELMSNVSASVVTMLYNFQLMSLAGEDGIAAYGVVMYVNFIFAAIFVGYSIGTAPVIGYQYGAQNHAELKNLFRRSLVLMTLSGAGMALLAEALAQPLTQIFVGYDAGLYAMTLRGFRLYSVSFLITGINIFGSSFFTALNNGVVSAAISFLRTLVFQVVVVLVLPAIFGLDGIWFAITAAELLALAVTILFFVLKRKEYHYA</sequence>
<feature type="transmembrane region" description="Helical" evidence="7">
    <location>
        <begin position="363"/>
        <end position="384"/>
    </location>
</feature>